<dbReference type="EMBL" id="CDMC01000018">
    <property type="protein sequence ID" value="CEL10398.1"/>
    <property type="molecule type" value="Genomic_DNA"/>
</dbReference>
<keyword evidence="4" id="KW-1185">Reference proteome</keyword>
<evidence type="ECO:0000313" key="4">
    <source>
        <dbReference type="Proteomes" id="UP000054771"/>
    </source>
</evidence>
<name>A0A0U5GHV2_ASPCI</name>
<gene>
    <name evidence="3" type="ORF">ASPCAL13518</name>
</gene>
<reference evidence="4" key="1">
    <citation type="journal article" date="2016" name="Genome Announc.">
        <title>Draft genome sequences of fungus Aspergillus calidoustus.</title>
        <authorList>
            <person name="Horn F."/>
            <person name="Linde J."/>
            <person name="Mattern D.J."/>
            <person name="Walther G."/>
            <person name="Guthke R."/>
            <person name="Scherlach K."/>
            <person name="Martin K."/>
            <person name="Brakhage A.A."/>
            <person name="Petzke L."/>
            <person name="Valiante V."/>
        </authorList>
    </citation>
    <scope>NUCLEOTIDE SEQUENCE [LARGE SCALE GENOMIC DNA]</scope>
    <source>
        <strain evidence="4">SF006504</strain>
    </source>
</reference>
<accession>A0A0U5GHV2</accession>
<sequence>MAAARKAEGFSFSLDKSPGVPDLRGDALYKHAHHHGTGSTISSGLEVVSSPSGQYSDLEPASQRALYLHDGLHPWNPPAIEPQDVPERERIGGINKKTFWILVAAAVVILAAAGLGTGLGVGLSHNSNEAVTETTVISESATPSATQTPPTPAPTTLSETLVTASRGTINNETVVLYRDCPSSNNTLYSVTFDSTATYQFRKACNARVVHEAQFPNLVNQVVASLNECMNLCARYNRFNTTTSTEIRKGRNILEWLIFLAKEEK</sequence>
<feature type="compositionally biased region" description="Polar residues" evidence="1">
    <location>
        <begin position="38"/>
        <end position="55"/>
    </location>
</feature>
<feature type="transmembrane region" description="Helical" evidence="2">
    <location>
        <begin position="98"/>
        <end position="123"/>
    </location>
</feature>
<keyword evidence="2" id="KW-0472">Membrane</keyword>
<dbReference type="Proteomes" id="UP000054771">
    <property type="component" value="Unassembled WGS sequence"/>
</dbReference>
<evidence type="ECO:0000256" key="1">
    <source>
        <dbReference type="SAM" id="MobiDB-lite"/>
    </source>
</evidence>
<dbReference type="AlphaFoldDB" id="A0A0U5GHV2"/>
<feature type="region of interest" description="Disordered" evidence="1">
    <location>
        <begin position="138"/>
        <end position="157"/>
    </location>
</feature>
<keyword evidence="2" id="KW-1133">Transmembrane helix</keyword>
<dbReference type="STRING" id="454130.A0A0U5GHV2"/>
<evidence type="ECO:0000313" key="3">
    <source>
        <dbReference type="EMBL" id="CEL10398.1"/>
    </source>
</evidence>
<proteinExistence type="predicted"/>
<organism evidence="3 4">
    <name type="scientific">Aspergillus calidoustus</name>
    <dbReference type="NCBI Taxonomy" id="454130"/>
    <lineage>
        <taxon>Eukaryota</taxon>
        <taxon>Fungi</taxon>
        <taxon>Dikarya</taxon>
        <taxon>Ascomycota</taxon>
        <taxon>Pezizomycotina</taxon>
        <taxon>Eurotiomycetes</taxon>
        <taxon>Eurotiomycetidae</taxon>
        <taxon>Eurotiales</taxon>
        <taxon>Aspergillaceae</taxon>
        <taxon>Aspergillus</taxon>
        <taxon>Aspergillus subgen. Nidulantes</taxon>
    </lineage>
</organism>
<evidence type="ECO:0000256" key="2">
    <source>
        <dbReference type="SAM" id="Phobius"/>
    </source>
</evidence>
<dbReference type="OrthoDB" id="5424430at2759"/>
<keyword evidence="2" id="KW-0812">Transmembrane</keyword>
<protein>
    <submittedName>
        <fullName evidence="3">Uncharacterized protein</fullName>
    </submittedName>
</protein>
<feature type="region of interest" description="Disordered" evidence="1">
    <location>
        <begin position="38"/>
        <end position="57"/>
    </location>
</feature>